<dbReference type="PROSITE" id="PS50016">
    <property type="entry name" value="ZF_PHD_2"/>
    <property type="match status" value="1"/>
</dbReference>
<dbReference type="EMBL" id="JBJKBG010000004">
    <property type="protein sequence ID" value="KAL3743053.1"/>
    <property type="molecule type" value="Genomic_DNA"/>
</dbReference>
<keyword evidence="6" id="KW-0539">Nucleus</keyword>
<dbReference type="Gene3D" id="2.60.120.650">
    <property type="entry name" value="Cupin"/>
    <property type="match status" value="2"/>
</dbReference>
<evidence type="ECO:0000256" key="8">
    <source>
        <dbReference type="SAM" id="MobiDB-lite"/>
    </source>
</evidence>
<dbReference type="Gene3D" id="1.10.150.60">
    <property type="entry name" value="ARID DNA-binding domain"/>
    <property type="match status" value="1"/>
</dbReference>
<dbReference type="GO" id="GO:0006355">
    <property type="term" value="P:regulation of DNA-templated transcription"/>
    <property type="evidence" value="ECO:0007669"/>
    <property type="project" value="UniProtKB-ARBA"/>
</dbReference>
<dbReference type="SMART" id="SM01014">
    <property type="entry name" value="ARID"/>
    <property type="match status" value="1"/>
</dbReference>
<evidence type="ECO:0000256" key="7">
    <source>
        <dbReference type="PROSITE-ProRule" id="PRU00146"/>
    </source>
</evidence>
<keyword evidence="4 7" id="KW-0863">Zinc-finger</keyword>
<dbReference type="FunFam" id="2.60.120.650:FF:000078">
    <property type="entry name" value="Predicted protein"/>
    <property type="match status" value="1"/>
</dbReference>
<dbReference type="InterPro" id="IPR013637">
    <property type="entry name" value="Lys_sp_deMease-like_dom"/>
</dbReference>
<dbReference type="InterPro" id="IPR004198">
    <property type="entry name" value="Znf_C5HC2"/>
</dbReference>
<dbReference type="SMART" id="SM00249">
    <property type="entry name" value="PHD"/>
    <property type="match status" value="3"/>
</dbReference>
<proteinExistence type="predicted"/>
<dbReference type="SMART" id="SM00501">
    <property type="entry name" value="BRIGHT"/>
    <property type="match status" value="1"/>
</dbReference>
<dbReference type="Pfam" id="PF02928">
    <property type="entry name" value="zf-C5HC2"/>
    <property type="match status" value="1"/>
</dbReference>
<dbReference type="GO" id="GO:0005634">
    <property type="term" value="C:nucleus"/>
    <property type="evidence" value="ECO:0007669"/>
    <property type="project" value="UniProtKB-SubCell"/>
</dbReference>
<dbReference type="InterPro" id="IPR001965">
    <property type="entry name" value="Znf_PHD"/>
</dbReference>
<dbReference type="PANTHER" id="PTHR10694">
    <property type="entry name" value="LYSINE-SPECIFIC DEMETHYLASE"/>
    <property type="match status" value="1"/>
</dbReference>
<name>A0ABD3KUD4_EUCGL</name>
<evidence type="ECO:0000256" key="5">
    <source>
        <dbReference type="ARBA" id="ARBA00022833"/>
    </source>
</evidence>
<dbReference type="CDD" id="cd15543">
    <property type="entry name" value="PHD_RSF1"/>
    <property type="match status" value="1"/>
</dbReference>
<feature type="domain" description="JmjN" evidence="11">
    <location>
        <begin position="29"/>
        <end position="70"/>
    </location>
</feature>
<evidence type="ECO:0000259" key="9">
    <source>
        <dbReference type="PROSITE" id="PS50016"/>
    </source>
</evidence>
<evidence type="ECO:0000313" key="14">
    <source>
        <dbReference type="Proteomes" id="UP001634007"/>
    </source>
</evidence>
<dbReference type="Pfam" id="PF02373">
    <property type="entry name" value="JmjC"/>
    <property type="match status" value="1"/>
</dbReference>
<dbReference type="PROSITE" id="PS51183">
    <property type="entry name" value="JMJN"/>
    <property type="match status" value="1"/>
</dbReference>
<comment type="subcellular location">
    <subcellularLocation>
        <location evidence="1">Nucleus</location>
    </subcellularLocation>
</comment>
<evidence type="ECO:0000313" key="13">
    <source>
        <dbReference type="EMBL" id="KAL3743053.1"/>
    </source>
</evidence>
<dbReference type="SUPFAM" id="SSF51197">
    <property type="entry name" value="Clavaminate synthase-like"/>
    <property type="match status" value="1"/>
</dbReference>
<evidence type="ECO:0000256" key="3">
    <source>
        <dbReference type="ARBA" id="ARBA00022737"/>
    </source>
</evidence>
<dbReference type="InterPro" id="IPR003347">
    <property type="entry name" value="JmjC_dom"/>
</dbReference>
<dbReference type="Pfam" id="PF00628">
    <property type="entry name" value="PHD"/>
    <property type="match status" value="1"/>
</dbReference>
<dbReference type="Pfam" id="PF01388">
    <property type="entry name" value="ARID"/>
    <property type="match status" value="1"/>
</dbReference>
<dbReference type="SMART" id="SM00545">
    <property type="entry name" value="JmjN"/>
    <property type="match status" value="1"/>
</dbReference>
<dbReference type="InterPro" id="IPR019786">
    <property type="entry name" value="Zinc_finger_PHD-type_CS"/>
</dbReference>
<dbReference type="SMART" id="SM00558">
    <property type="entry name" value="JmjC"/>
    <property type="match status" value="1"/>
</dbReference>
<feature type="domain" description="PHD-type" evidence="9">
    <location>
        <begin position="247"/>
        <end position="297"/>
    </location>
</feature>
<dbReference type="PROSITE" id="PS51184">
    <property type="entry name" value="JMJC"/>
    <property type="match status" value="1"/>
</dbReference>
<organism evidence="13 14">
    <name type="scientific">Eucalyptus globulus</name>
    <name type="common">Tasmanian blue gum</name>
    <dbReference type="NCBI Taxonomy" id="34317"/>
    <lineage>
        <taxon>Eukaryota</taxon>
        <taxon>Viridiplantae</taxon>
        <taxon>Streptophyta</taxon>
        <taxon>Embryophyta</taxon>
        <taxon>Tracheophyta</taxon>
        <taxon>Spermatophyta</taxon>
        <taxon>Magnoliopsida</taxon>
        <taxon>eudicotyledons</taxon>
        <taxon>Gunneridae</taxon>
        <taxon>Pentapetalae</taxon>
        <taxon>rosids</taxon>
        <taxon>malvids</taxon>
        <taxon>Myrtales</taxon>
        <taxon>Myrtaceae</taxon>
        <taxon>Myrtoideae</taxon>
        <taxon>Eucalypteae</taxon>
        <taxon>Eucalyptus</taxon>
    </lineage>
</organism>
<keyword evidence="2" id="KW-0479">Metal-binding</keyword>
<evidence type="ECO:0000259" key="12">
    <source>
        <dbReference type="PROSITE" id="PS51184"/>
    </source>
</evidence>
<dbReference type="InterPro" id="IPR013083">
    <property type="entry name" value="Znf_RING/FYVE/PHD"/>
</dbReference>
<sequence>MGKGRPRAVEKGVLRQSPGASPSPNVQPGPVFCPTEEEFRNPLEYIDKIRPEAEPYGVCKIVPPASWKPPFALDLAGFTFPTKTQAIHQLQARPAACDSETFELEYGRFVEGHCGRKLKKRAKVVFEGADLDLCRLFNSVKRFGGYDKVVKDKKWGDVFRFVRPVGKVSECAKHVLCQLYREHLYDYEGYCLNRKKAKICKRRFQPEGKTEIGVECSSSKRRRRNDGAGKVQLRQVKDEVVEEERYDQICEQCKSGLHGEVMLLCDRCNKGWHIYCLSPPLKQVPPENWYCLECLNSNEDNFGFVPGKEFSMEDFKRIADRAKKKWFGSGSVSRVQVEKKFWEIVEGSVGKVEVMYGSDLDTSVYGSGFPRVNDERPDSVESKVWDEYRASPWNLNNLPKLKGSMLHAVHNSIAGVMVPWLYVGMLFSSFCWHFEDHCFYSMNYLHWGEPKCWYSVPGSESSAFEKVMRETLPDLFDAQPDLLFQLVTMLNPSVLQKNGVPVYSILQEPGNFVITFPRSFHGGFNFGLNCAEAVNFAPADWIPHGKYSSELYRLYRKPAVLSHEELLCVVAKSNYDRKASPFLAKELLRIYTKEKSWRERLWKNGIVKSSPMPPRTFPECVGTEEDPKCIICQQYLYLSAVVCDCRPSAFVCLEHWQHICECKPSKHCLLYRHTLAELSDLLLTVDNYNGEETQRSKVLQQRSLSSEMSSSVKKVKSGHATLAHLADQWLLQSTDALKNPFSKDIYQKLLKEAEQFLWAGSDMDPVRTMANKLINAQRWAEGVRSCLTNIENHSLGSSNALERADLEYVTELLSCDTMPCNEPGHLKLKEYAEEAKKLAGDIESTLSSSSKILELKNLYDRSCRLGIFVKGSEKLAQKISSMEEWLNHVRICLSEKRAAAVEIDSLYKLKSEIMELQDLLPETEMLLELLRKTEMYRDRCAEILKGPICLESIEMIFQEMDSFTVNFPEFKLLREYHMQASTWISRFNSLRVNIGERGDQDNVVEELTNILKDAVSLEIQVSELPLVELELKKACCRAKALQARSDKRTLNFLQQLLIEAVGLQIEGENLFVYISGLVGAATRWEESAVQILAREAQLPEYEEVLRSSEDIHVILPSLPHIISTIKMSKSWLKNSEPFLGSAHTNRGSPSSLLEVDKLKELVSESKLLKVSLEEKRTLETMLENCFRWKQEACSLLQNAECLYDSRIVDDGLRDGLTSQIEGLLLSLDAMIKDGLSLGFDFSEIQKLQNAHSALQWCIKALQFSSISPSIEDIERLLEFEEQFYVTCPSGDLLGMLIDVVKWMKKASTMIQAPSNYEKCSLSDAEETLAECQMIPLSFPALAGQLAQTIENHRLWQEKVQQFLSLEIGQRSWSQLLQLKEMAMAAAFNCPERDIVLLEVEKVNNWKQRFKEAVGISIGDSSSLVGAIMKIKSTLDRSLHLYDQSRGCRMENLCMCCSGDLEGHEFRTCLTCKDCYHLHCLGPAVLESIRQTFKCNFCQFVERGLDFKNRQSHLRCPGERPQLDILSKLFTDAEDLCVRIEERDPLQNLLECALACKVCLTEIIDSVSSPLGEDLSIVAGKLATAMKAMEVAGLHDREGNCSLELALARHLWRVRARNLFQGFEKPTVQQIQNLLKEGLAENIPIEDYYVRKLTEMKDTGLQWAKTAKKVAADSGALSLDKVFELITQGENLPVYFGKELKFLRSRSMLYCICRKPYCRRPMIACDQCDEWYHFDCVKLCSSSKFYICPACEPQTEKFLETKPLHHETLTSTRVVEPKTPSPRQALSIEKQKNCESSVAKKLSSLKNTKESGGTYGIEQLRWHSRKPFRRTARKRVNLDALCSYFNPQR</sequence>
<dbReference type="Pfam" id="PF08429">
    <property type="entry name" value="PLU-1"/>
    <property type="match status" value="3"/>
</dbReference>
<keyword evidence="5" id="KW-0862">Zinc</keyword>
<dbReference type="SUPFAM" id="SSF57903">
    <property type="entry name" value="FYVE/PHD zinc finger"/>
    <property type="match status" value="3"/>
</dbReference>
<feature type="region of interest" description="Disordered" evidence="8">
    <location>
        <begin position="1"/>
        <end position="30"/>
    </location>
</feature>
<dbReference type="PANTHER" id="PTHR10694:SF133">
    <property type="entry name" value="LYSINE-SPECIFIC DEMETHYLASE JMJ17"/>
    <property type="match status" value="1"/>
</dbReference>
<feature type="domain" description="ARID" evidence="10">
    <location>
        <begin position="96"/>
        <end position="192"/>
    </location>
</feature>
<dbReference type="PROSITE" id="PS01359">
    <property type="entry name" value="ZF_PHD_1"/>
    <property type="match status" value="2"/>
</dbReference>
<dbReference type="InterPro" id="IPR019787">
    <property type="entry name" value="Znf_PHD-finger"/>
</dbReference>
<dbReference type="CDD" id="cd16100">
    <property type="entry name" value="ARID"/>
    <property type="match status" value="1"/>
</dbReference>
<gene>
    <name evidence="13" type="ORF">ACJRO7_018366</name>
</gene>
<dbReference type="Gene3D" id="3.30.40.10">
    <property type="entry name" value="Zinc/RING finger domain, C3HC4 (zinc finger)"/>
    <property type="match status" value="2"/>
</dbReference>
<accession>A0ABD3KUD4</accession>
<evidence type="ECO:0000256" key="2">
    <source>
        <dbReference type="ARBA" id="ARBA00022723"/>
    </source>
</evidence>
<evidence type="ECO:0000256" key="6">
    <source>
        <dbReference type="ARBA" id="ARBA00023242"/>
    </source>
</evidence>
<dbReference type="InterPro" id="IPR011011">
    <property type="entry name" value="Znf_FYVE_PHD"/>
</dbReference>
<dbReference type="GO" id="GO:0008270">
    <property type="term" value="F:zinc ion binding"/>
    <property type="evidence" value="ECO:0007669"/>
    <property type="project" value="UniProtKB-KW"/>
</dbReference>
<evidence type="ECO:0000259" key="10">
    <source>
        <dbReference type="PROSITE" id="PS51011"/>
    </source>
</evidence>
<evidence type="ECO:0000256" key="4">
    <source>
        <dbReference type="ARBA" id="ARBA00022771"/>
    </source>
</evidence>
<evidence type="ECO:0000256" key="1">
    <source>
        <dbReference type="ARBA" id="ARBA00004123"/>
    </source>
</evidence>
<dbReference type="InterPro" id="IPR001606">
    <property type="entry name" value="ARID_dom"/>
</dbReference>
<keyword evidence="14" id="KW-1185">Reference proteome</keyword>
<keyword evidence="3" id="KW-0677">Repeat</keyword>
<dbReference type="SUPFAM" id="SSF46774">
    <property type="entry name" value="ARID-like"/>
    <property type="match status" value="1"/>
</dbReference>
<feature type="domain" description="JmjC" evidence="12">
    <location>
        <begin position="387"/>
        <end position="553"/>
    </location>
</feature>
<evidence type="ECO:0000259" key="11">
    <source>
        <dbReference type="PROSITE" id="PS51183"/>
    </source>
</evidence>
<dbReference type="Pfam" id="PF02375">
    <property type="entry name" value="JmjN"/>
    <property type="match status" value="1"/>
</dbReference>
<comment type="caution">
    <text evidence="13">The sequence shown here is derived from an EMBL/GenBank/DDBJ whole genome shotgun (WGS) entry which is preliminary data.</text>
</comment>
<dbReference type="PROSITE" id="PS51011">
    <property type="entry name" value="ARID"/>
    <property type="match status" value="1"/>
</dbReference>
<dbReference type="InterPro" id="IPR036431">
    <property type="entry name" value="ARID_dom_sf"/>
</dbReference>
<dbReference type="Proteomes" id="UP001634007">
    <property type="component" value="Unassembled WGS sequence"/>
</dbReference>
<dbReference type="InterPro" id="IPR003349">
    <property type="entry name" value="JmjN"/>
</dbReference>
<protein>
    <submittedName>
        <fullName evidence="13">Uncharacterized protein</fullName>
    </submittedName>
</protein>
<reference evidence="13 14" key="1">
    <citation type="submission" date="2024-11" db="EMBL/GenBank/DDBJ databases">
        <title>Chromosome-level genome assembly of Eucalyptus globulus Labill. provides insights into its genome evolution.</title>
        <authorList>
            <person name="Li X."/>
        </authorList>
    </citation>
    <scope>NUCLEOTIDE SEQUENCE [LARGE SCALE GENOMIC DNA]</scope>
    <source>
        <strain evidence="13">CL2024</strain>
        <tissue evidence="13">Fresh tender leaves</tissue>
    </source>
</reference>